<dbReference type="SUPFAM" id="SSF81665">
    <property type="entry name" value="Calcium ATPase, transmembrane domain M"/>
    <property type="match status" value="1"/>
</dbReference>
<dbReference type="GO" id="GO:0016020">
    <property type="term" value="C:membrane"/>
    <property type="evidence" value="ECO:0007669"/>
    <property type="project" value="UniProtKB-SubCell"/>
</dbReference>
<dbReference type="InterPro" id="IPR036412">
    <property type="entry name" value="HAD-like_sf"/>
</dbReference>
<dbReference type="FunFam" id="2.70.150.10:FF:000002">
    <property type="entry name" value="Copper-transporting ATPase 1, putative"/>
    <property type="match status" value="1"/>
</dbReference>
<keyword evidence="7 8" id="KW-0472">Membrane</keyword>
<keyword evidence="4 8" id="KW-0479">Metal-binding</keyword>
<keyword evidence="8" id="KW-0547">Nucleotide-binding</keyword>
<dbReference type="PANTHER" id="PTHR48085">
    <property type="entry name" value="CADMIUM/ZINC-TRANSPORTING ATPASE HMA2-RELATED"/>
    <property type="match status" value="1"/>
</dbReference>
<dbReference type="InterPro" id="IPR036163">
    <property type="entry name" value="HMA_dom_sf"/>
</dbReference>
<dbReference type="Pfam" id="PF00702">
    <property type="entry name" value="Hydrolase"/>
    <property type="match status" value="1"/>
</dbReference>
<dbReference type="Proteomes" id="UP000291084">
    <property type="component" value="Chromosome 2"/>
</dbReference>
<dbReference type="InterPro" id="IPR023299">
    <property type="entry name" value="ATPase_P-typ_cyto_dom_N"/>
</dbReference>
<dbReference type="CDD" id="cd02079">
    <property type="entry name" value="P-type_ATPase_HM"/>
    <property type="match status" value="1"/>
</dbReference>
<comment type="subcellular location">
    <subcellularLocation>
        <location evidence="1">Membrane</location>
        <topology evidence="1">Multi-pass membrane protein</topology>
    </subcellularLocation>
</comment>
<dbReference type="Gene3D" id="2.70.150.10">
    <property type="entry name" value="Calcium-transporting ATPase, cytoplasmic transduction domain A"/>
    <property type="match status" value="1"/>
</dbReference>
<dbReference type="GO" id="GO:0019829">
    <property type="term" value="F:ATPase-coupled monoatomic cation transmembrane transporter activity"/>
    <property type="evidence" value="ECO:0007669"/>
    <property type="project" value="InterPro"/>
</dbReference>
<sequence>MAENIKRSSFEVLGMCCATEAALVERIVKPLHGVKHVTVIVPTRTVTVVHDVLFISDSQIADALNAARLEASLRLQGETDNEKKWPDLTTMVCGLFLALSFLKYIYHPLEWLALVSVVIGFPKVLLRAIASIKALTLNINILVLLAVCSTAALQDFWEAGVIIFLFSIAQWLETRATHKAKVAMSSLTSMAPQKAVIAETGERVDVNDVKINTILAVKSGDAIPLDGIVVEGKCEVDEKMLTGESLPVIKEFDSVVLAGTINVNGYISVKTTVLAKDTVVARMSKLVEEASSRKSRTQRFIDNFAKYYIPAVVLISASIAVVPAALEVPDIKPWFHLAIVVLLSACPCALILSTPVAIFCALTKAATSGLLLKGGDYIETLSGIKTVAFDKTGTITRGEFTVADFSVIDDISIETLLYWVSSIESKSSHPMAAALVEYGMSNSVKPIPENVENFENFAGEGVFGTIDGKNIYIGNRRIGARADSERVDCQLQFQSHEISTPKRYCGPTLVGVFSLVDTCRSGALEAIEELKLLGVRSVMLTGDSTQAALYVQSQLNHALDIVHAELLPAEKAVIIENLKKDGLTAMIGDGINDAPALATADIGISMGISGSALANETGNAILMSNDIQKIPEAIRLARKTTRKLIENVIISVGFKSAILALAIAGYPIVWLAVLTDVGTCLLVILNSMLILQEKPKHERKSASSKYGTFSEDLTMTLLDNESNNIKNQGLLTGEKCGKDCCKDDTYHVETTSKNESSGLLKLSKRNQSGNSVSIEVHIVKPCNGCCLRKVKTFDDSACRTNNGSGCCQEQSKTEQCVTGSDAREDASIASLESYCLKDKSEDIQDLSETEGIPKGCNKTCCNDSFKNMTSLSQPEIIIE</sequence>
<evidence type="ECO:0000256" key="8">
    <source>
        <dbReference type="RuleBase" id="RU362081"/>
    </source>
</evidence>
<comment type="similarity">
    <text evidence="2 8">Belongs to the cation transport ATPase (P-type) (TC 3.A.3) family. Type IB subfamily.</text>
</comment>
<keyword evidence="11" id="KW-1185">Reference proteome</keyword>
<evidence type="ECO:0000313" key="10">
    <source>
        <dbReference type="EMBL" id="BAT80161.1"/>
    </source>
</evidence>
<evidence type="ECO:0000256" key="4">
    <source>
        <dbReference type="ARBA" id="ARBA00022723"/>
    </source>
</evidence>
<dbReference type="PROSITE" id="PS00154">
    <property type="entry name" value="ATPASE_E1_E2"/>
    <property type="match status" value="1"/>
</dbReference>
<dbReference type="GO" id="GO:0016887">
    <property type="term" value="F:ATP hydrolysis activity"/>
    <property type="evidence" value="ECO:0007669"/>
    <property type="project" value="InterPro"/>
</dbReference>
<dbReference type="PRINTS" id="PR00941">
    <property type="entry name" value="CDATPASE"/>
</dbReference>
<keyword evidence="8" id="KW-0067">ATP-binding</keyword>
<feature type="transmembrane region" description="Helical" evidence="8">
    <location>
        <begin position="669"/>
        <end position="691"/>
    </location>
</feature>
<dbReference type="Pfam" id="PF00122">
    <property type="entry name" value="E1-E2_ATPase"/>
    <property type="match status" value="1"/>
</dbReference>
<accession>A0A0S3RI47</accession>
<dbReference type="AlphaFoldDB" id="A0A0S3RI47"/>
<dbReference type="PANTHER" id="PTHR48085:SF3">
    <property type="entry name" value="INACTIVE CADMIUM_ZINC-TRANSPORTING ATPASE HMA3"/>
    <property type="match status" value="1"/>
</dbReference>
<dbReference type="Gene3D" id="3.40.50.1000">
    <property type="entry name" value="HAD superfamily/HAD-like"/>
    <property type="match status" value="1"/>
</dbReference>
<dbReference type="Gene3D" id="3.30.70.100">
    <property type="match status" value="1"/>
</dbReference>
<keyword evidence="6 8" id="KW-1133">Transmembrane helix</keyword>
<dbReference type="EMBL" id="AP015035">
    <property type="protein sequence ID" value="BAT80161.1"/>
    <property type="molecule type" value="Genomic_DNA"/>
</dbReference>
<dbReference type="InterPro" id="IPR018303">
    <property type="entry name" value="ATPase_P-typ_P_site"/>
</dbReference>
<dbReference type="InterPro" id="IPR006121">
    <property type="entry name" value="HMA_dom"/>
</dbReference>
<dbReference type="SUPFAM" id="SSF81653">
    <property type="entry name" value="Calcium ATPase, transduction domain A"/>
    <property type="match status" value="1"/>
</dbReference>
<feature type="transmembrane region" description="Helical" evidence="8">
    <location>
        <begin position="88"/>
        <end position="105"/>
    </location>
</feature>
<evidence type="ECO:0000256" key="5">
    <source>
        <dbReference type="ARBA" id="ARBA00022967"/>
    </source>
</evidence>
<dbReference type="PROSITE" id="PS50846">
    <property type="entry name" value="HMA_2"/>
    <property type="match status" value="1"/>
</dbReference>
<reference evidence="10 11" key="1">
    <citation type="journal article" date="2015" name="Sci. Rep.">
        <title>The power of single molecule real-time sequencing technology in the de novo assembly of a eukaryotic genome.</title>
        <authorList>
            <person name="Sakai H."/>
            <person name="Naito K."/>
            <person name="Ogiso-Tanaka E."/>
            <person name="Takahashi Y."/>
            <person name="Iseki K."/>
            <person name="Muto C."/>
            <person name="Satou K."/>
            <person name="Teruya K."/>
            <person name="Shiroma A."/>
            <person name="Shimoji M."/>
            <person name="Hirano T."/>
            <person name="Itoh T."/>
            <person name="Kaga A."/>
            <person name="Tomooka N."/>
        </authorList>
    </citation>
    <scope>NUCLEOTIDE SEQUENCE [LARGE SCALE GENOMIC DNA]</scope>
    <source>
        <strain evidence="11">cv. Shumari</strain>
    </source>
</reference>
<keyword evidence="5" id="KW-1278">Translocase</keyword>
<dbReference type="OrthoDB" id="432719at2759"/>
<dbReference type="InterPro" id="IPR051014">
    <property type="entry name" value="Cation_Transport_ATPase_IB"/>
</dbReference>
<evidence type="ECO:0000256" key="7">
    <source>
        <dbReference type="ARBA" id="ARBA00023136"/>
    </source>
</evidence>
<feature type="transmembrane region" description="Helical" evidence="8">
    <location>
        <begin position="644"/>
        <end position="663"/>
    </location>
</feature>
<proteinExistence type="inferred from homology"/>
<dbReference type="InterPro" id="IPR044492">
    <property type="entry name" value="P_typ_ATPase_HD_dom"/>
</dbReference>
<dbReference type="InterPro" id="IPR001757">
    <property type="entry name" value="P_typ_ATPase"/>
</dbReference>
<organism evidence="10 11">
    <name type="scientific">Vigna angularis var. angularis</name>
    <dbReference type="NCBI Taxonomy" id="157739"/>
    <lineage>
        <taxon>Eukaryota</taxon>
        <taxon>Viridiplantae</taxon>
        <taxon>Streptophyta</taxon>
        <taxon>Embryophyta</taxon>
        <taxon>Tracheophyta</taxon>
        <taxon>Spermatophyta</taxon>
        <taxon>Magnoliopsida</taxon>
        <taxon>eudicotyledons</taxon>
        <taxon>Gunneridae</taxon>
        <taxon>Pentapetalae</taxon>
        <taxon>rosids</taxon>
        <taxon>fabids</taxon>
        <taxon>Fabales</taxon>
        <taxon>Fabaceae</taxon>
        <taxon>Papilionoideae</taxon>
        <taxon>50 kb inversion clade</taxon>
        <taxon>NPAAA clade</taxon>
        <taxon>indigoferoid/millettioid clade</taxon>
        <taxon>Phaseoleae</taxon>
        <taxon>Vigna</taxon>
    </lineage>
</organism>
<evidence type="ECO:0000256" key="6">
    <source>
        <dbReference type="ARBA" id="ARBA00022989"/>
    </source>
</evidence>
<dbReference type="FunFam" id="3.40.1110.10:FF:000043">
    <property type="entry name" value="Putative cadmium/zinc-transporting ATPase 3"/>
    <property type="match status" value="1"/>
</dbReference>
<gene>
    <name evidence="10" type="primary">Vigan.02G314000</name>
    <name evidence="10" type="ORF">VIGAN_02314000</name>
</gene>
<dbReference type="SFLD" id="SFLDG00002">
    <property type="entry name" value="C1.7:_P-type_atpase_like"/>
    <property type="match status" value="1"/>
</dbReference>
<keyword evidence="3 8" id="KW-0812">Transmembrane</keyword>
<evidence type="ECO:0000256" key="3">
    <source>
        <dbReference type="ARBA" id="ARBA00022692"/>
    </source>
</evidence>
<feature type="transmembrane region" description="Helical" evidence="8">
    <location>
        <begin position="338"/>
        <end position="362"/>
    </location>
</feature>
<dbReference type="InterPro" id="IPR023214">
    <property type="entry name" value="HAD_sf"/>
</dbReference>
<dbReference type="GO" id="GO:0005524">
    <property type="term" value="F:ATP binding"/>
    <property type="evidence" value="ECO:0007669"/>
    <property type="project" value="UniProtKB-UniRule"/>
</dbReference>
<evidence type="ECO:0000256" key="1">
    <source>
        <dbReference type="ARBA" id="ARBA00004141"/>
    </source>
</evidence>
<dbReference type="SUPFAM" id="SSF55008">
    <property type="entry name" value="HMA, heavy metal-associated domain"/>
    <property type="match status" value="1"/>
</dbReference>
<evidence type="ECO:0000313" key="11">
    <source>
        <dbReference type="Proteomes" id="UP000291084"/>
    </source>
</evidence>
<dbReference type="SUPFAM" id="SSF56784">
    <property type="entry name" value="HAD-like"/>
    <property type="match status" value="1"/>
</dbReference>
<name>A0A0S3RI47_PHAAN</name>
<dbReference type="Gene3D" id="3.40.1110.10">
    <property type="entry name" value="Calcium-transporting ATPase, cytoplasmic domain N"/>
    <property type="match status" value="1"/>
</dbReference>
<dbReference type="SFLD" id="SFLDF00027">
    <property type="entry name" value="p-type_atpase"/>
    <property type="match status" value="1"/>
</dbReference>
<dbReference type="NCBIfam" id="TIGR01525">
    <property type="entry name" value="ATPase-IB_hvy"/>
    <property type="match status" value="1"/>
</dbReference>
<dbReference type="PRINTS" id="PR00119">
    <property type="entry name" value="CATATPASE"/>
</dbReference>
<dbReference type="InterPro" id="IPR008250">
    <property type="entry name" value="ATPase_P-typ_transduc_dom_A_sf"/>
</dbReference>
<dbReference type="SFLD" id="SFLDS00003">
    <property type="entry name" value="Haloacid_Dehalogenase"/>
    <property type="match status" value="1"/>
</dbReference>
<dbReference type="CDD" id="cd00371">
    <property type="entry name" value="HMA"/>
    <property type="match status" value="1"/>
</dbReference>
<dbReference type="FunFam" id="3.30.70.100:FF:000022">
    <property type="entry name" value="Putative cadmium/zinc-transporting ATPase 3"/>
    <property type="match status" value="1"/>
</dbReference>
<dbReference type="GO" id="GO:0046872">
    <property type="term" value="F:metal ion binding"/>
    <property type="evidence" value="ECO:0007669"/>
    <property type="project" value="UniProtKB-KW"/>
</dbReference>
<dbReference type="PROSITE" id="PS01229">
    <property type="entry name" value="COF_2"/>
    <property type="match status" value="1"/>
</dbReference>
<protein>
    <recommendedName>
        <fullName evidence="9">HMA domain-containing protein</fullName>
    </recommendedName>
</protein>
<dbReference type="InterPro" id="IPR027256">
    <property type="entry name" value="P-typ_ATPase_IB"/>
</dbReference>
<dbReference type="InterPro" id="IPR023298">
    <property type="entry name" value="ATPase_P-typ_TM_dom_sf"/>
</dbReference>
<dbReference type="InterPro" id="IPR059000">
    <property type="entry name" value="ATPase_P-type_domA"/>
</dbReference>
<feature type="domain" description="HMA" evidence="9">
    <location>
        <begin position="6"/>
        <end position="72"/>
    </location>
</feature>
<feature type="transmembrane region" description="Helical" evidence="8">
    <location>
        <begin position="307"/>
        <end position="326"/>
    </location>
</feature>
<evidence type="ECO:0000259" key="9">
    <source>
        <dbReference type="PROSITE" id="PS50846"/>
    </source>
</evidence>
<evidence type="ECO:0000256" key="2">
    <source>
        <dbReference type="ARBA" id="ARBA00006024"/>
    </source>
</evidence>
<dbReference type="NCBIfam" id="TIGR01494">
    <property type="entry name" value="ATPase_P-type"/>
    <property type="match status" value="1"/>
</dbReference>